<accession>A0ACB8CNJ6</accession>
<reference evidence="1" key="1">
    <citation type="submission" date="2020-05" db="EMBL/GenBank/DDBJ databases">
        <title>Large-scale comparative analyses of tick genomes elucidate their genetic diversity and vector capacities.</title>
        <authorList>
            <person name="Jia N."/>
            <person name="Wang J."/>
            <person name="Shi W."/>
            <person name="Du L."/>
            <person name="Sun Y."/>
            <person name="Zhan W."/>
            <person name="Jiang J."/>
            <person name="Wang Q."/>
            <person name="Zhang B."/>
            <person name="Ji P."/>
            <person name="Sakyi L.B."/>
            <person name="Cui X."/>
            <person name="Yuan T."/>
            <person name="Jiang B."/>
            <person name="Yang W."/>
            <person name="Lam T.T.-Y."/>
            <person name="Chang Q."/>
            <person name="Ding S."/>
            <person name="Wang X."/>
            <person name="Zhu J."/>
            <person name="Ruan X."/>
            <person name="Zhao L."/>
            <person name="Wei J."/>
            <person name="Que T."/>
            <person name="Du C."/>
            <person name="Cheng J."/>
            <person name="Dai P."/>
            <person name="Han X."/>
            <person name="Huang E."/>
            <person name="Gao Y."/>
            <person name="Liu J."/>
            <person name="Shao H."/>
            <person name="Ye R."/>
            <person name="Li L."/>
            <person name="Wei W."/>
            <person name="Wang X."/>
            <person name="Wang C."/>
            <person name="Yang T."/>
            <person name="Huo Q."/>
            <person name="Li W."/>
            <person name="Guo W."/>
            <person name="Chen H."/>
            <person name="Zhou L."/>
            <person name="Ni X."/>
            <person name="Tian J."/>
            <person name="Zhou Y."/>
            <person name="Sheng Y."/>
            <person name="Liu T."/>
            <person name="Pan Y."/>
            <person name="Xia L."/>
            <person name="Li J."/>
            <person name="Zhao F."/>
            <person name="Cao W."/>
        </authorList>
    </citation>
    <scope>NUCLEOTIDE SEQUENCE</scope>
    <source>
        <strain evidence="1">Dsil-2018</strain>
    </source>
</reference>
<name>A0ACB8CNJ6_DERSI</name>
<evidence type="ECO:0000313" key="1">
    <source>
        <dbReference type="EMBL" id="KAH7948664.1"/>
    </source>
</evidence>
<dbReference type="EMBL" id="CM023474">
    <property type="protein sequence ID" value="KAH7948664.1"/>
    <property type="molecule type" value="Genomic_DNA"/>
</dbReference>
<proteinExistence type="predicted"/>
<dbReference type="Proteomes" id="UP000821865">
    <property type="component" value="Chromosome 5"/>
</dbReference>
<keyword evidence="2" id="KW-1185">Reference proteome</keyword>
<gene>
    <name evidence="1" type="ORF">HPB49_000306</name>
</gene>
<evidence type="ECO:0000313" key="2">
    <source>
        <dbReference type="Proteomes" id="UP000821865"/>
    </source>
</evidence>
<protein>
    <submittedName>
        <fullName evidence="1">Uncharacterized protein</fullName>
    </submittedName>
</protein>
<sequence length="1028" mass="116586">MRNLRHRGVMACGIALAKSFETRQELVAIASLPRKELETERAPHRLAALRRTVVSCFHGSSADSESLRSVVVRHLPATVKLDVLCRTIRELGLGDRVVVEDQYYYCLDTSTLRECPEIANVTIVEPGDLRLDRHTYLASVRAALEALSSIPHRVSLSVNCCRFDNVTFAALTSFIRSRSALTDVELQMQSWWHSVGVRRHQQVARAQGSAVASNPQFTSVSMHGLPPPSYNCLHILAEGARRNRNLVQFRLVPLCTGTIGGLPTTCNTLWFDRRQGAPKNANTILADIQHTVSPPRVTGKPYDCACGAQRRRAYSHCVEGRGSDGARRRRRYLYPECTKNDGRRCLLLQHRRDINEILIHAGLELREDIRGRSSGDARLAVAETLECLCSECNQMPHRRQRQAMELAEDVLSEHHCITAVDLTRFVVQRPSLLEALERKGTVRSVTVFAKDLDETYFDNAKLVYILHLADQLIFTNPDWNRTSESTCPVHGRMVTLHTRDLTTLDIGHVLLHLSEARTFIRELWRNKTIADLTVGICVIGFCSREFAAYLAKPDGTLKKLTYRIKASENENHSLMEEAIQIQIDAICRMATLEELTFDFVKTFPENTSDTARYAKLVSLSPSLRRLWLSSRSNCHREQTAPPNDAAQCMEPWLAALRKNSKLNELRIDLWCFGETECRAFFEAVADNATLRSVVVHHLPMTGRLDVMCKMIRELGLSDRVVVEDQYYIYQDVNSLLDCPEITGVTLTGQIPEELPHFMSVGAALDALSRVIHPISLRMTCDWFCRSTFDDLAACIRRRSAHTDIELDMHSWWLTESDGQREYILSGLFRALASNPKLTRISIHGLPALGNNCLKEFAEGLRKNRNRNLIQVHIVPACGYDIRGYKLGYAMARRLKEAAKFGNIVLAAIQETVRKNANRVSAAADFVQHWQYSDYGVRYIEAVHDHPYLLELVRDGAAVSNGQAKAMIREALQQIRWCGLDEFMRLAGVVRLKVECIGRRRNRVQLTDIGEHCWRQIRQYLKLCDVVRV</sequence>
<comment type="caution">
    <text evidence="1">The sequence shown here is derived from an EMBL/GenBank/DDBJ whole genome shotgun (WGS) entry which is preliminary data.</text>
</comment>
<organism evidence="1 2">
    <name type="scientific">Dermacentor silvarum</name>
    <name type="common">Tick</name>
    <dbReference type="NCBI Taxonomy" id="543639"/>
    <lineage>
        <taxon>Eukaryota</taxon>
        <taxon>Metazoa</taxon>
        <taxon>Ecdysozoa</taxon>
        <taxon>Arthropoda</taxon>
        <taxon>Chelicerata</taxon>
        <taxon>Arachnida</taxon>
        <taxon>Acari</taxon>
        <taxon>Parasitiformes</taxon>
        <taxon>Ixodida</taxon>
        <taxon>Ixodoidea</taxon>
        <taxon>Ixodidae</taxon>
        <taxon>Rhipicephalinae</taxon>
        <taxon>Dermacentor</taxon>
    </lineage>
</organism>